<keyword evidence="9" id="KW-1185">Reference proteome</keyword>
<keyword evidence="3 6" id="KW-0698">rRNA processing</keyword>
<evidence type="ECO:0000256" key="4">
    <source>
        <dbReference type="ARBA" id="ARBA00022884"/>
    </source>
</evidence>
<evidence type="ECO:0000313" key="8">
    <source>
        <dbReference type="EMBL" id="EFJ02607.1"/>
    </source>
</evidence>
<dbReference type="GO" id="GO:0010468">
    <property type="term" value="P:regulation of gene expression"/>
    <property type="evidence" value="ECO:0007669"/>
    <property type="project" value="TreeGrafter"/>
</dbReference>
<evidence type="ECO:0000256" key="5">
    <source>
        <dbReference type="ARBA" id="ARBA00023242"/>
    </source>
</evidence>
<dbReference type="Pfam" id="PF04000">
    <property type="entry name" value="Sas10_Utp3"/>
    <property type="match status" value="1"/>
</dbReference>
<dbReference type="InterPro" id="IPR007146">
    <property type="entry name" value="Sas10/Utp3/C1D"/>
</dbReference>
<proteinExistence type="inferred from homology"/>
<gene>
    <name evidence="8" type="ORF">SCHCODRAFT_104382</name>
</gene>
<evidence type="ECO:0000256" key="7">
    <source>
        <dbReference type="SAM" id="MobiDB-lite"/>
    </source>
</evidence>
<accession>D8PK30</accession>
<keyword evidence="4 6" id="KW-0694">RNA-binding</keyword>
<evidence type="ECO:0000256" key="1">
    <source>
        <dbReference type="ARBA" id="ARBA00004123"/>
    </source>
</evidence>
<feature type="non-terminal residue" evidence="8">
    <location>
        <position position="294"/>
    </location>
</feature>
<dbReference type="RefSeq" id="XP_003037509.1">
    <property type="nucleotide sequence ID" value="XM_003037463.1"/>
</dbReference>
<feature type="compositionally biased region" description="Acidic residues" evidence="7">
    <location>
        <begin position="166"/>
        <end position="175"/>
    </location>
</feature>
<dbReference type="GO" id="GO:0000460">
    <property type="term" value="P:maturation of 5.8S rRNA"/>
    <property type="evidence" value="ECO:0007669"/>
    <property type="project" value="TreeGrafter"/>
</dbReference>
<dbReference type="Proteomes" id="UP000007431">
    <property type="component" value="Unassembled WGS sequence"/>
</dbReference>
<dbReference type="GeneID" id="9594727"/>
<reference evidence="8 9" key="1">
    <citation type="journal article" date="2010" name="Nat. Biotechnol.">
        <title>Genome sequence of the model mushroom Schizophyllum commune.</title>
        <authorList>
            <person name="Ohm R.A."/>
            <person name="de Jong J.F."/>
            <person name="Lugones L.G."/>
            <person name="Aerts A."/>
            <person name="Kothe E."/>
            <person name="Stajich J.E."/>
            <person name="de Vries R.P."/>
            <person name="Record E."/>
            <person name="Levasseur A."/>
            <person name="Baker S.E."/>
            <person name="Bartholomew K.A."/>
            <person name="Coutinho P.M."/>
            <person name="Erdmann S."/>
            <person name="Fowler T.J."/>
            <person name="Gathman A.C."/>
            <person name="Lombard V."/>
            <person name="Henrissat B."/>
            <person name="Knabe N."/>
            <person name="Kuees U."/>
            <person name="Lilly W.W."/>
            <person name="Lindquist E."/>
            <person name="Lucas S."/>
            <person name="Magnuson J.K."/>
            <person name="Piumi F."/>
            <person name="Raudaskoski M."/>
            <person name="Salamov A."/>
            <person name="Schmutz J."/>
            <person name="Schwarze F.W.M.R."/>
            <person name="vanKuyk P.A."/>
            <person name="Horton J.S."/>
            <person name="Grigoriev I.V."/>
            <person name="Woesten H.A.B."/>
        </authorList>
    </citation>
    <scope>NUCLEOTIDE SEQUENCE [LARGE SCALE GENOMIC DNA]</scope>
    <source>
        <strain evidence="9">H4-8 / FGSC 9210</strain>
    </source>
</reference>
<sequence length="294" mass="32406">MSTETTKVRAKVAALNASLDKLETELAPLLDRPLAETLAGLEPIEKARLQTLLPYIIYDLSFIQLKVNGEDPRTHAVIPELDRVRQYFEKIKKVEESAPKPPTVDKDAAARFIKHAINSIQYKKSDPPQDAPSSSSNAAPVPAKVTDKMREREEYLRELKEREGEESSEGEELEIFGEGAMEVDEPVKPVVKDRKGKGKATETTADQAAVDALRKKRKKTDPFGNDGSQTNTLSMDVDGLEEVSRPTTPSADASAKSKKKRRKSAADADVNKSIVADGAEDAPKKKKKKKAKKE</sequence>
<dbReference type="GO" id="GO:0005730">
    <property type="term" value="C:nucleolus"/>
    <property type="evidence" value="ECO:0007669"/>
    <property type="project" value="TreeGrafter"/>
</dbReference>
<dbReference type="PANTHER" id="PTHR15341">
    <property type="entry name" value="SUN-COR STEROID HORMONE RECEPTOR CO-REPRESSOR"/>
    <property type="match status" value="1"/>
</dbReference>
<dbReference type="GO" id="GO:0003677">
    <property type="term" value="F:DNA binding"/>
    <property type="evidence" value="ECO:0007669"/>
    <property type="project" value="TreeGrafter"/>
</dbReference>
<name>D8PK30_SCHCM</name>
<evidence type="ECO:0000256" key="2">
    <source>
        <dbReference type="ARBA" id="ARBA00009154"/>
    </source>
</evidence>
<dbReference type="GO" id="GO:0000178">
    <property type="term" value="C:exosome (RNase complex)"/>
    <property type="evidence" value="ECO:0007669"/>
    <property type="project" value="TreeGrafter"/>
</dbReference>
<comment type="function">
    <text evidence="6">Required for exosome-dependent processing of pre-rRNA and small nucleolar RNA (snRNA) precursors. Involved in processing of 35S pre-rRNA at the A0, A1 and A2 sites.</text>
</comment>
<dbReference type="VEuPathDB" id="FungiDB:SCHCODRAFT_02489744"/>
<feature type="compositionally biased region" description="Basic and acidic residues" evidence="7">
    <location>
        <begin position="145"/>
        <end position="165"/>
    </location>
</feature>
<protein>
    <recommendedName>
        <fullName evidence="6">Exosome complex protein</fullName>
    </recommendedName>
</protein>
<evidence type="ECO:0000256" key="6">
    <source>
        <dbReference type="RuleBase" id="RU368003"/>
    </source>
</evidence>
<dbReference type="OrthoDB" id="1421013at2759"/>
<dbReference type="AlphaFoldDB" id="D8PK30"/>
<dbReference type="PANTHER" id="PTHR15341:SF3">
    <property type="entry name" value="NUCLEAR NUCLEIC ACID-BINDING PROTEIN C1D"/>
    <property type="match status" value="1"/>
</dbReference>
<organism evidence="9">
    <name type="scientific">Schizophyllum commune (strain H4-8 / FGSC 9210)</name>
    <name type="common">Split gill fungus</name>
    <dbReference type="NCBI Taxonomy" id="578458"/>
    <lineage>
        <taxon>Eukaryota</taxon>
        <taxon>Fungi</taxon>
        <taxon>Dikarya</taxon>
        <taxon>Basidiomycota</taxon>
        <taxon>Agaricomycotina</taxon>
        <taxon>Agaricomycetes</taxon>
        <taxon>Agaricomycetidae</taxon>
        <taxon>Agaricales</taxon>
        <taxon>Schizophyllaceae</taxon>
        <taxon>Schizophyllum</taxon>
    </lineage>
</organism>
<feature type="compositionally biased region" description="Low complexity" evidence="7">
    <location>
        <begin position="131"/>
        <end position="143"/>
    </location>
</feature>
<comment type="subcellular location">
    <subcellularLocation>
        <location evidence="1 6">Nucleus</location>
    </subcellularLocation>
</comment>
<dbReference type="InParanoid" id="D8PK30"/>
<dbReference type="HOGENOM" id="CLU_064339_0_0_1"/>
<dbReference type="InterPro" id="IPR011082">
    <property type="entry name" value="Exosome-assoc_fac/DNA_repair"/>
</dbReference>
<dbReference type="GO" id="GO:0003723">
    <property type="term" value="F:RNA binding"/>
    <property type="evidence" value="ECO:0007669"/>
    <property type="project" value="UniProtKB-UniRule"/>
</dbReference>
<evidence type="ECO:0000313" key="9">
    <source>
        <dbReference type="Proteomes" id="UP000007431"/>
    </source>
</evidence>
<feature type="compositionally biased region" description="Basic residues" evidence="7">
    <location>
        <begin position="284"/>
        <end position="294"/>
    </location>
</feature>
<feature type="region of interest" description="Disordered" evidence="7">
    <location>
        <begin position="121"/>
        <end position="294"/>
    </location>
</feature>
<dbReference type="STRING" id="578458.D8PK30"/>
<dbReference type="EMBL" id="GL377302">
    <property type="protein sequence ID" value="EFJ02607.1"/>
    <property type="molecule type" value="Genomic_DNA"/>
</dbReference>
<dbReference type="OMA" id="RLKGYFG"/>
<evidence type="ECO:0000256" key="3">
    <source>
        <dbReference type="ARBA" id="ARBA00022552"/>
    </source>
</evidence>
<dbReference type="KEGG" id="scm:SCHCO_02489744"/>
<keyword evidence="5 6" id="KW-0539">Nucleus</keyword>
<comment type="similarity">
    <text evidence="2 6">Belongs to the C1D family.</text>
</comment>
<dbReference type="eggNOG" id="ENOG502S9GV">
    <property type="taxonomic scope" value="Eukaryota"/>
</dbReference>